<dbReference type="InterPro" id="IPR039128">
    <property type="entry name" value="TRIP4-like"/>
</dbReference>
<dbReference type="GO" id="GO:0005634">
    <property type="term" value="C:nucleus"/>
    <property type="evidence" value="ECO:0007669"/>
    <property type="project" value="InterPro"/>
</dbReference>
<dbReference type="GeneID" id="25031144"/>
<dbReference type="VEuPathDB" id="FungiDB:SOCG_02166"/>
<feature type="region of interest" description="Disordered" evidence="1">
    <location>
        <begin position="255"/>
        <end position="274"/>
    </location>
</feature>
<feature type="compositionally biased region" description="Basic and acidic residues" evidence="1">
    <location>
        <begin position="116"/>
        <end position="131"/>
    </location>
</feature>
<organism evidence="3 4">
    <name type="scientific">Schizosaccharomyces octosporus (strain yFS286)</name>
    <name type="common">Fission yeast</name>
    <name type="synonym">Octosporomyces octosporus</name>
    <dbReference type="NCBI Taxonomy" id="483514"/>
    <lineage>
        <taxon>Eukaryota</taxon>
        <taxon>Fungi</taxon>
        <taxon>Dikarya</taxon>
        <taxon>Ascomycota</taxon>
        <taxon>Taphrinomycotina</taxon>
        <taxon>Schizosaccharomycetes</taxon>
        <taxon>Schizosaccharomycetales</taxon>
        <taxon>Schizosaccharomycetaceae</taxon>
        <taxon>Schizosaccharomyces</taxon>
    </lineage>
</organism>
<dbReference type="GO" id="GO:0180022">
    <property type="term" value="C:RQC-trigger complex"/>
    <property type="evidence" value="ECO:0007669"/>
    <property type="project" value="InterPro"/>
</dbReference>
<dbReference type="Proteomes" id="UP000016088">
    <property type="component" value="Unassembled WGS sequence"/>
</dbReference>
<accession>S9RL61</accession>
<evidence type="ECO:0000313" key="3">
    <source>
        <dbReference type="EMBL" id="EPX74684.1"/>
    </source>
</evidence>
<dbReference type="GO" id="GO:0008270">
    <property type="term" value="F:zinc ion binding"/>
    <property type="evidence" value="ECO:0007669"/>
    <property type="project" value="InterPro"/>
</dbReference>
<gene>
    <name evidence="3" type="ORF">SOCG_02166</name>
</gene>
<dbReference type="InterPro" id="IPR009349">
    <property type="entry name" value="TRIP4/RQT4_C2HC5_Znf"/>
</dbReference>
<feature type="region of interest" description="Disordered" evidence="1">
    <location>
        <begin position="397"/>
        <end position="436"/>
    </location>
</feature>
<name>S9RL61_SCHOY</name>
<dbReference type="AlphaFoldDB" id="S9RL61"/>
<dbReference type="RefSeq" id="XP_013016114.1">
    <property type="nucleotide sequence ID" value="XM_013160660.1"/>
</dbReference>
<protein>
    <submittedName>
        <fullName evidence="3">Thyroid receptor interacting protein</fullName>
    </submittedName>
</protein>
<feature type="compositionally biased region" description="Polar residues" evidence="1">
    <location>
        <begin position="85"/>
        <end position="112"/>
    </location>
</feature>
<reference evidence="3 4" key="1">
    <citation type="journal article" date="2011" name="Science">
        <title>Comparative functional genomics of the fission yeasts.</title>
        <authorList>
            <person name="Rhind N."/>
            <person name="Chen Z."/>
            <person name="Yassour M."/>
            <person name="Thompson D.A."/>
            <person name="Haas B.J."/>
            <person name="Habib N."/>
            <person name="Wapinski I."/>
            <person name="Roy S."/>
            <person name="Lin M.F."/>
            <person name="Heiman D.I."/>
            <person name="Young S.K."/>
            <person name="Furuya K."/>
            <person name="Guo Y."/>
            <person name="Pidoux A."/>
            <person name="Chen H.M."/>
            <person name="Robbertse B."/>
            <person name="Goldberg J.M."/>
            <person name="Aoki K."/>
            <person name="Bayne E.H."/>
            <person name="Berlin A.M."/>
            <person name="Desjardins C.A."/>
            <person name="Dobbs E."/>
            <person name="Dukaj L."/>
            <person name="Fan L."/>
            <person name="FitzGerald M.G."/>
            <person name="French C."/>
            <person name="Gujja S."/>
            <person name="Hansen K."/>
            <person name="Keifenheim D."/>
            <person name="Levin J.Z."/>
            <person name="Mosher R.A."/>
            <person name="Mueller C.A."/>
            <person name="Pfiffner J."/>
            <person name="Priest M."/>
            <person name="Russ C."/>
            <person name="Smialowska A."/>
            <person name="Swoboda P."/>
            <person name="Sykes S.M."/>
            <person name="Vaughn M."/>
            <person name="Vengrova S."/>
            <person name="Yoder R."/>
            <person name="Zeng Q."/>
            <person name="Allshire R."/>
            <person name="Baulcombe D."/>
            <person name="Birren B.W."/>
            <person name="Brown W."/>
            <person name="Ekwall K."/>
            <person name="Kellis M."/>
            <person name="Leatherwood J."/>
            <person name="Levin H."/>
            <person name="Margalit H."/>
            <person name="Martienssen R."/>
            <person name="Nieduszynski C.A."/>
            <person name="Spatafora J.W."/>
            <person name="Friedman N."/>
            <person name="Dalgaard J.Z."/>
            <person name="Baumann P."/>
            <person name="Niki H."/>
            <person name="Regev A."/>
            <person name="Nusbaum C."/>
        </authorList>
    </citation>
    <scope>NUCLEOTIDE SEQUENCE [LARGE SCALE GENOMIC DNA]</scope>
    <source>
        <strain evidence="4">yFS286</strain>
    </source>
</reference>
<feature type="compositionally biased region" description="Basic residues" evidence="1">
    <location>
        <begin position="263"/>
        <end position="274"/>
    </location>
</feature>
<feature type="region of interest" description="Disordered" evidence="1">
    <location>
        <begin position="73"/>
        <end position="142"/>
    </location>
</feature>
<feature type="domain" description="TRIP4/RQT4 C2HC5-type zinc finger" evidence="2">
    <location>
        <begin position="193"/>
        <end position="244"/>
    </location>
</feature>
<evidence type="ECO:0000256" key="1">
    <source>
        <dbReference type="SAM" id="MobiDB-lite"/>
    </source>
</evidence>
<evidence type="ECO:0000313" key="4">
    <source>
        <dbReference type="Proteomes" id="UP000016088"/>
    </source>
</evidence>
<dbReference type="GO" id="GO:0072344">
    <property type="term" value="P:rescue of stalled ribosome"/>
    <property type="evidence" value="ECO:0007669"/>
    <property type="project" value="InterPro"/>
</dbReference>
<evidence type="ECO:0000259" key="2">
    <source>
        <dbReference type="Pfam" id="PF06221"/>
    </source>
</evidence>
<sequence>MSSSHLEQWAKENVLQILPLDEESALLVVQTAVAAKNAEEAKNHWISLLGESPEIIEFVSEFNRRRFAPSLGEDTGFKKFDVNRNTKGGSNTFSSNSTAYPTINQQQKASQTRLSSSDRDRSKPRKTKDDLYNIPKAPQKTTVQGTLTSDLMGSKKASKPKQLPQVSKIDGLADIERAIHEVEISQKSSSSNRRSCDCQGRKHPLNEAAPNCLNCGKIICMLEGMGPCTFCKAPVISKTQQLELLQELKKAGSDLKQAANQKTKSKHSSSKHQFQKLNNSSIHSIFIDPKQLEQKAIEAEQRKNVLLNFDRTAAQRTKIIDEAADFDPTTLASDTWASPAEKALNLVKVQHALAQKEKKKKKVLSISLSGKKVVVDQKDESSDEEVPIDEQRKLFETKEIDASNKQKSSNITRIPRSLARPVFRPQSLPKESELPKEIAEKINRSWSKVQDAIEDD</sequence>
<dbReference type="PANTHER" id="PTHR12963">
    <property type="entry name" value="THYROID RECEPTOR INTERACTING PROTEIN RELATED"/>
    <property type="match status" value="1"/>
</dbReference>
<dbReference type="OMA" id="MWASPQE"/>
<keyword evidence="4" id="KW-1185">Reference proteome</keyword>
<dbReference type="GO" id="GO:0045893">
    <property type="term" value="P:positive regulation of DNA-templated transcription"/>
    <property type="evidence" value="ECO:0007669"/>
    <property type="project" value="TreeGrafter"/>
</dbReference>
<dbReference type="HOGENOM" id="CLU_622748_0_0_1"/>
<dbReference type="Pfam" id="PF06221">
    <property type="entry name" value="zf-C2HC5"/>
    <property type="match status" value="1"/>
</dbReference>
<dbReference type="eggNOG" id="KOG2845">
    <property type="taxonomic scope" value="Eukaryota"/>
</dbReference>
<dbReference type="OrthoDB" id="338816at2759"/>
<dbReference type="PANTHER" id="PTHR12963:SF4">
    <property type="entry name" value="ACTIVATING SIGNAL COINTEGRATOR 1"/>
    <property type="match status" value="1"/>
</dbReference>
<feature type="compositionally biased region" description="Basic and acidic residues" evidence="1">
    <location>
        <begin position="75"/>
        <end position="84"/>
    </location>
</feature>
<proteinExistence type="predicted"/>
<dbReference type="EMBL" id="KE503206">
    <property type="protein sequence ID" value="EPX74684.1"/>
    <property type="molecule type" value="Genomic_DNA"/>
</dbReference>